<proteinExistence type="predicted"/>
<accession>A0A8J5VT30</accession>
<reference evidence="1" key="2">
    <citation type="submission" date="2021-02" db="EMBL/GenBank/DDBJ databases">
        <authorList>
            <person name="Kimball J.A."/>
            <person name="Haas M.W."/>
            <person name="Macchietto M."/>
            <person name="Kono T."/>
            <person name="Duquette J."/>
            <person name="Shao M."/>
        </authorList>
    </citation>
    <scope>NUCLEOTIDE SEQUENCE</scope>
    <source>
        <tissue evidence="1">Fresh leaf tissue</tissue>
    </source>
</reference>
<name>A0A8J5VT30_ZIZPA</name>
<sequence>MLIPHLVTMSDTFSMDDIKQMLKEILASTTDLQKRMVAQEDKLLWALSDEVTSLKVDQGRLHVALNKVQSSQLINAAKNDIPVGATANEPWNEGSSQAGGMANALLNAASHKLRFPKYDGTEDPLPWLNRCDQFFRATRTPDKRRYC</sequence>
<dbReference type="EMBL" id="JAAALK010000084">
    <property type="protein sequence ID" value="KAG8083732.1"/>
    <property type="molecule type" value="Genomic_DNA"/>
</dbReference>
<dbReference type="Proteomes" id="UP000729402">
    <property type="component" value="Unassembled WGS sequence"/>
</dbReference>
<protein>
    <submittedName>
        <fullName evidence="1">Uncharacterized protein</fullName>
    </submittedName>
</protein>
<evidence type="ECO:0000313" key="1">
    <source>
        <dbReference type="EMBL" id="KAG8083732.1"/>
    </source>
</evidence>
<gene>
    <name evidence="1" type="ORF">GUJ93_ZPchr0016g2495</name>
</gene>
<comment type="caution">
    <text evidence="1">The sequence shown here is derived from an EMBL/GenBank/DDBJ whole genome shotgun (WGS) entry which is preliminary data.</text>
</comment>
<evidence type="ECO:0000313" key="2">
    <source>
        <dbReference type="Proteomes" id="UP000729402"/>
    </source>
</evidence>
<dbReference type="AlphaFoldDB" id="A0A8J5VT30"/>
<reference evidence="1" key="1">
    <citation type="journal article" date="2021" name="bioRxiv">
        <title>Whole Genome Assembly and Annotation of Northern Wild Rice, Zizania palustris L., Supports a Whole Genome Duplication in the Zizania Genus.</title>
        <authorList>
            <person name="Haas M."/>
            <person name="Kono T."/>
            <person name="Macchietto M."/>
            <person name="Millas R."/>
            <person name="McGilp L."/>
            <person name="Shao M."/>
            <person name="Duquette J."/>
            <person name="Hirsch C.N."/>
            <person name="Kimball J."/>
        </authorList>
    </citation>
    <scope>NUCLEOTIDE SEQUENCE</scope>
    <source>
        <tissue evidence="1">Fresh leaf tissue</tissue>
    </source>
</reference>
<keyword evidence="2" id="KW-1185">Reference proteome</keyword>
<dbReference type="OrthoDB" id="695472at2759"/>
<organism evidence="1 2">
    <name type="scientific">Zizania palustris</name>
    <name type="common">Northern wild rice</name>
    <dbReference type="NCBI Taxonomy" id="103762"/>
    <lineage>
        <taxon>Eukaryota</taxon>
        <taxon>Viridiplantae</taxon>
        <taxon>Streptophyta</taxon>
        <taxon>Embryophyta</taxon>
        <taxon>Tracheophyta</taxon>
        <taxon>Spermatophyta</taxon>
        <taxon>Magnoliopsida</taxon>
        <taxon>Liliopsida</taxon>
        <taxon>Poales</taxon>
        <taxon>Poaceae</taxon>
        <taxon>BOP clade</taxon>
        <taxon>Oryzoideae</taxon>
        <taxon>Oryzeae</taxon>
        <taxon>Zizaniinae</taxon>
        <taxon>Zizania</taxon>
    </lineage>
</organism>